<dbReference type="InterPro" id="IPR023214">
    <property type="entry name" value="HAD_sf"/>
</dbReference>
<name>A0A1G7HFX9_9FLAO</name>
<dbReference type="Gene3D" id="1.10.150.240">
    <property type="entry name" value="Putative phosphatase, domain 2"/>
    <property type="match status" value="1"/>
</dbReference>
<dbReference type="Proteomes" id="UP000199109">
    <property type="component" value="Unassembled WGS sequence"/>
</dbReference>
<dbReference type="Gene3D" id="3.40.50.1000">
    <property type="entry name" value="HAD superfamily/HAD-like"/>
    <property type="match status" value="1"/>
</dbReference>
<dbReference type="Pfam" id="PF13419">
    <property type="entry name" value="HAD_2"/>
    <property type="match status" value="1"/>
</dbReference>
<evidence type="ECO:0000313" key="6">
    <source>
        <dbReference type="Proteomes" id="UP000199109"/>
    </source>
</evidence>
<keyword evidence="3" id="KW-0479">Metal-binding</keyword>
<proteinExistence type="inferred from homology"/>
<dbReference type="InterPro" id="IPR036412">
    <property type="entry name" value="HAD-like_sf"/>
</dbReference>
<evidence type="ECO:0000313" key="5">
    <source>
        <dbReference type="EMBL" id="SDE99213.1"/>
    </source>
</evidence>
<gene>
    <name evidence="5" type="ORF">SAMN05421636_109152</name>
</gene>
<dbReference type="NCBIfam" id="TIGR01509">
    <property type="entry name" value="HAD-SF-IA-v3"/>
    <property type="match status" value="1"/>
</dbReference>
<dbReference type="SFLD" id="SFLDG01129">
    <property type="entry name" value="C1.5:_HAD__Beta-PGM__Phosphata"/>
    <property type="match status" value="1"/>
</dbReference>
<evidence type="ECO:0000256" key="4">
    <source>
        <dbReference type="ARBA" id="ARBA00022842"/>
    </source>
</evidence>
<dbReference type="SUPFAM" id="SSF56784">
    <property type="entry name" value="HAD-like"/>
    <property type="match status" value="1"/>
</dbReference>
<dbReference type="RefSeq" id="WP_091872840.1">
    <property type="nucleotide sequence ID" value="NZ_FNAO01000009.1"/>
</dbReference>
<dbReference type="CDD" id="cd07505">
    <property type="entry name" value="HAD_BPGM-like"/>
    <property type="match status" value="1"/>
</dbReference>
<accession>A0A1G7HFX9</accession>
<comment type="cofactor">
    <cofactor evidence="1">
        <name>Mg(2+)</name>
        <dbReference type="ChEBI" id="CHEBI:18420"/>
    </cofactor>
</comment>
<keyword evidence="4" id="KW-0460">Magnesium</keyword>
<evidence type="ECO:0000256" key="1">
    <source>
        <dbReference type="ARBA" id="ARBA00001946"/>
    </source>
</evidence>
<dbReference type="InterPro" id="IPR051600">
    <property type="entry name" value="Beta-PGM-like"/>
</dbReference>
<dbReference type="PANTHER" id="PTHR46193">
    <property type="entry name" value="6-PHOSPHOGLUCONATE PHOSPHATASE"/>
    <property type="match status" value="1"/>
</dbReference>
<keyword evidence="6" id="KW-1185">Reference proteome</keyword>
<dbReference type="EMBL" id="FNAO01000009">
    <property type="protein sequence ID" value="SDE99213.1"/>
    <property type="molecule type" value="Genomic_DNA"/>
</dbReference>
<evidence type="ECO:0000256" key="3">
    <source>
        <dbReference type="ARBA" id="ARBA00022723"/>
    </source>
</evidence>
<dbReference type="OrthoDB" id="9797743at2"/>
<dbReference type="InterPro" id="IPR006439">
    <property type="entry name" value="HAD-SF_hydro_IA"/>
</dbReference>
<protein>
    <submittedName>
        <fullName evidence="5">Haloacid dehalogenase superfamily, subfamily IA, variant 3 with third motif having DD or ED/haloacid dehalogenase superfamily, subfamily IA, variant 1 with third motif having Dx(3-4)D or Dx(3-4)E</fullName>
    </submittedName>
</protein>
<dbReference type="PRINTS" id="PR00413">
    <property type="entry name" value="HADHALOGNASE"/>
</dbReference>
<dbReference type="InterPro" id="IPR041492">
    <property type="entry name" value="HAD_2"/>
</dbReference>
<sequence>MITAIIFDMNGVITDDEDCHELATQKAFDQVDIAITPEIYRKYCLGRPDITAFEELMAEFQIKGKTTEDLISVKTSFYLELIKDNLKIYPGVVGLIRRLHNNYTLALTTSSTCNEVETVMTQLDIGGLFKTIVTAEDVKNGKPDPEPYLLTAEKLGVKSEDCLVIEDSENGVKSAKSAGMKCIAITNSEHPDKLQLADRIIGQYSEITQPFLQSL</sequence>
<dbReference type="SFLD" id="SFLDG01135">
    <property type="entry name" value="C1.5.6:_HAD__Beta-PGM__Phospha"/>
    <property type="match status" value="1"/>
</dbReference>
<dbReference type="SFLD" id="SFLDS00003">
    <property type="entry name" value="Haloacid_Dehalogenase"/>
    <property type="match status" value="1"/>
</dbReference>
<comment type="similarity">
    <text evidence="2">Belongs to the HAD-like hydrolase superfamily. CbbY/CbbZ/Gph/YieH family.</text>
</comment>
<dbReference type="NCBIfam" id="TIGR01549">
    <property type="entry name" value="HAD-SF-IA-v1"/>
    <property type="match status" value="1"/>
</dbReference>
<dbReference type="GO" id="GO:0046872">
    <property type="term" value="F:metal ion binding"/>
    <property type="evidence" value="ECO:0007669"/>
    <property type="project" value="UniProtKB-KW"/>
</dbReference>
<dbReference type="GO" id="GO:0003824">
    <property type="term" value="F:catalytic activity"/>
    <property type="evidence" value="ECO:0007669"/>
    <property type="project" value="UniProtKB-ARBA"/>
</dbReference>
<dbReference type="AlphaFoldDB" id="A0A1G7HFX9"/>
<reference evidence="5 6" key="1">
    <citation type="submission" date="2016-10" db="EMBL/GenBank/DDBJ databases">
        <authorList>
            <person name="de Groot N.N."/>
        </authorList>
    </citation>
    <scope>NUCLEOTIDE SEQUENCE [LARGE SCALE GENOMIC DNA]</scope>
    <source>
        <strain evidence="5 6">DSM 23421</strain>
    </source>
</reference>
<dbReference type="STRING" id="641691.SAMN05421636_109152"/>
<evidence type="ECO:0000256" key="2">
    <source>
        <dbReference type="ARBA" id="ARBA00006171"/>
    </source>
</evidence>
<dbReference type="PANTHER" id="PTHR46193:SF21">
    <property type="entry name" value="SLL1138 PROTEIN"/>
    <property type="match status" value="1"/>
</dbReference>
<organism evidence="5 6">
    <name type="scientific">Pricia antarctica</name>
    <dbReference type="NCBI Taxonomy" id="641691"/>
    <lineage>
        <taxon>Bacteria</taxon>
        <taxon>Pseudomonadati</taxon>
        <taxon>Bacteroidota</taxon>
        <taxon>Flavobacteriia</taxon>
        <taxon>Flavobacteriales</taxon>
        <taxon>Flavobacteriaceae</taxon>
        <taxon>Pricia</taxon>
    </lineage>
</organism>
<dbReference type="InterPro" id="IPR023198">
    <property type="entry name" value="PGP-like_dom2"/>
</dbReference>